<dbReference type="PANTHER" id="PTHR10378">
    <property type="entry name" value="LIM DOMAIN-BINDING PROTEIN"/>
    <property type="match status" value="1"/>
</dbReference>
<dbReference type="AlphaFoldDB" id="A0A8J5I2Q5"/>
<name>A0A8J5I2Q5_ZINOF</name>
<dbReference type="Proteomes" id="UP000734854">
    <property type="component" value="Unassembled WGS sequence"/>
</dbReference>
<dbReference type="InterPro" id="IPR029005">
    <property type="entry name" value="LIM-bd/SEUSS"/>
</dbReference>
<keyword evidence="2" id="KW-1185">Reference proteome</keyword>
<accession>A0A8J5I2Q5</accession>
<comment type="caution">
    <text evidence="1">The sequence shown here is derived from an EMBL/GenBank/DDBJ whole genome shotgun (WGS) entry which is preliminary data.</text>
</comment>
<evidence type="ECO:0000313" key="1">
    <source>
        <dbReference type="EMBL" id="KAG6534189.1"/>
    </source>
</evidence>
<evidence type="ECO:0008006" key="3">
    <source>
        <dbReference type="Google" id="ProtNLM"/>
    </source>
</evidence>
<protein>
    <recommendedName>
        <fullName evidence="3">Transcriptional regulator SLK2</fullName>
    </recommendedName>
</protein>
<gene>
    <name evidence="1" type="ORF">ZIOFF_008074</name>
</gene>
<proteinExistence type="predicted"/>
<reference evidence="1 2" key="1">
    <citation type="submission" date="2020-08" db="EMBL/GenBank/DDBJ databases">
        <title>Plant Genome Project.</title>
        <authorList>
            <person name="Zhang R.-G."/>
        </authorList>
    </citation>
    <scope>NUCLEOTIDE SEQUENCE [LARGE SCALE GENOMIC DNA]</scope>
    <source>
        <tissue evidence="1">Rhizome</tissue>
    </source>
</reference>
<organism evidence="1 2">
    <name type="scientific">Zingiber officinale</name>
    <name type="common">Ginger</name>
    <name type="synonym">Amomum zingiber</name>
    <dbReference type="NCBI Taxonomy" id="94328"/>
    <lineage>
        <taxon>Eukaryota</taxon>
        <taxon>Viridiplantae</taxon>
        <taxon>Streptophyta</taxon>
        <taxon>Embryophyta</taxon>
        <taxon>Tracheophyta</taxon>
        <taxon>Spermatophyta</taxon>
        <taxon>Magnoliopsida</taxon>
        <taxon>Liliopsida</taxon>
        <taxon>Zingiberales</taxon>
        <taxon>Zingiberaceae</taxon>
        <taxon>Zingiber</taxon>
    </lineage>
</organism>
<evidence type="ECO:0000313" key="2">
    <source>
        <dbReference type="Proteomes" id="UP000734854"/>
    </source>
</evidence>
<dbReference type="Pfam" id="PF01803">
    <property type="entry name" value="LIM_bind"/>
    <property type="match status" value="2"/>
</dbReference>
<dbReference type="EMBL" id="JACMSC010000002">
    <property type="protein sequence ID" value="KAG6534189.1"/>
    <property type="molecule type" value="Genomic_DNA"/>
</dbReference>
<sequence length="939" mass="104261">MAVCECGVPPHESSRARAARAQPLTGCSLSLAQARPLVRGSSLLYSVIFSSDLPRPTRLLCYFCQSDGRQSSDTLIPMSGNGCSGLGLASGDMNQIPNSAGNSSGPNIGANSLVTDANSALCSAQLQRCASFNNETYTRLPTSPISFSSNFSGSSVMDGCSTAQQNLSLAQMQKQGLSGATSQLTQQDLGSFMNAQKKPRIDGRHEDVLHRQSIQQLFQRHEPIQAHGQQNMQQVILQHQRLLQQQRQQQIMQSFSQMQRVPVRNLQQQHLQPQALQLANPVKQTIDNGICYRKLMQYLYHKRHRPRDNTILYWRKFVSEYFAPQAKKRWCLSLYENMGNHALGIFPQLAIDAWQCDICASKSRKGFEATFEVLPRLFQIKFDGGVIDENLFLDMPHEGRLPSGIMVLKFEKAVEETVYEHLHTIREGQLRILFTPELKILLWEFCSRRHEEFLSRRLLAPQAQDHILGQWFPFLFNSSESMVKISFRSHLSSAIEPREWSVWKEDAPYLGAGSYALVVGFLFQFGNSGVLEGREITVFRCDLQEEVELSFGVSMGPKVNQLLHVAQKYQAAITENSSSAVLHQDLQASCNMFAATGRQLLKSLDLQAVNDFGFSKRYVRCLQIAEVVSSMKDLIDFSLEQKIGAIESLKSFPRQSVAEIQKQKLEGGQLSSHSLSGELGSLDKDVKISPGSNSYINDNLVTTQVANSSHQSVHALNNYQNMLRNTVNMKQNVLHQEASSSLDKSLLQQEASSSLGKSKHALSLQFLGSGLSGPTDASNNNLTGQHQHQFPLDGCLSNSYSPRVNQNMQQHVIQQMLQEMMNNSKETPQQSIVPVANANLAAGDVNGCDTTSMPIRIDSGSFRNALDMQNHSSGLPKEGTGAFPSRNDCFKSAAAASVPSISGNCLNSRTELLENLDFTEIDQIAQEFIDGGMFDGDSW</sequence>